<dbReference type="Proteomes" id="UP000305760">
    <property type="component" value="Unassembled WGS sequence"/>
</dbReference>
<evidence type="ECO:0000256" key="2">
    <source>
        <dbReference type="ARBA" id="ARBA00009477"/>
    </source>
</evidence>
<feature type="domain" description="Multidrug resistance protein MdtA-like barrel-sandwich hybrid" evidence="6">
    <location>
        <begin position="64"/>
        <end position="199"/>
    </location>
</feature>
<dbReference type="Pfam" id="PF25967">
    <property type="entry name" value="RND-MFP_C"/>
    <property type="match status" value="1"/>
</dbReference>
<feature type="coiled-coil region" evidence="3">
    <location>
        <begin position="98"/>
        <end position="132"/>
    </location>
</feature>
<dbReference type="EMBL" id="SMDR01000001">
    <property type="protein sequence ID" value="TNJ35026.1"/>
    <property type="molecule type" value="Genomic_DNA"/>
</dbReference>
<dbReference type="InterPro" id="IPR058625">
    <property type="entry name" value="MdtA-like_BSH"/>
</dbReference>
<feature type="signal peptide" evidence="4">
    <location>
        <begin position="1"/>
        <end position="23"/>
    </location>
</feature>
<evidence type="ECO:0000259" key="5">
    <source>
        <dbReference type="Pfam" id="PF25876"/>
    </source>
</evidence>
<dbReference type="InterPro" id="IPR058626">
    <property type="entry name" value="MdtA-like_b-barrel"/>
</dbReference>
<sequence length="393" mass="42331">MNRHPLTQLARAATFALTLAVLAACGTQAQEHGAIPAAQVSTAPVISKEVAHWDEFTGRVAAVETVELRPRVGGYIERVNYQEGQEVKKGQVLFTIDARTYRAELDRAEAELDRTRSRAALAKSELARAKKLADVRAISTEEFEQRRAATAQAESDVHAAQAQVAVARLNLEFTQVRAPIDGLAGRALVTTGNLASPDATVLTTVVSLNPVHVYFEGDEQTYLRYNQMARDGGRPSSRDSRNPVRVGLASEEGYPHTGVVDFLDNQVDPGTGTIRARAVLDNSDRVFTPGLFARVQLIGSQPQKALLIDDKAVLTDQDRKFVYVVGPENTAQRKDVVLGRMVDGLRVVESGLAAGDQVVVTGVQKIFFPGMPLDAKPLEAAPAATADAVASVD</sequence>
<evidence type="ECO:0000256" key="1">
    <source>
        <dbReference type="ARBA" id="ARBA00004519"/>
    </source>
</evidence>
<dbReference type="FunFam" id="2.40.420.20:FF:000001">
    <property type="entry name" value="Efflux RND transporter periplasmic adaptor subunit"/>
    <property type="match status" value="1"/>
</dbReference>
<dbReference type="OrthoDB" id="9816569at2"/>
<feature type="domain" description="Multidrug resistance protein MdtA-like alpha-helical hairpin" evidence="5">
    <location>
        <begin position="105"/>
        <end position="174"/>
    </location>
</feature>
<organism evidence="9 10">
    <name type="scientific">Arenimonas terrae</name>
    <dbReference type="NCBI Taxonomy" id="2546226"/>
    <lineage>
        <taxon>Bacteria</taxon>
        <taxon>Pseudomonadati</taxon>
        <taxon>Pseudomonadota</taxon>
        <taxon>Gammaproteobacteria</taxon>
        <taxon>Lysobacterales</taxon>
        <taxon>Lysobacteraceae</taxon>
        <taxon>Arenimonas</taxon>
    </lineage>
</organism>
<evidence type="ECO:0000256" key="4">
    <source>
        <dbReference type="SAM" id="SignalP"/>
    </source>
</evidence>
<dbReference type="InterPro" id="IPR058624">
    <property type="entry name" value="MdtA-like_HH"/>
</dbReference>
<dbReference type="PROSITE" id="PS51257">
    <property type="entry name" value="PROKAR_LIPOPROTEIN"/>
    <property type="match status" value="1"/>
</dbReference>
<reference evidence="9 10" key="1">
    <citation type="submission" date="2019-03" db="EMBL/GenBank/DDBJ databases">
        <title>Arenimonas daejeonensis sp. nov., isolated from compost.</title>
        <authorList>
            <person name="Jeon C.O."/>
        </authorList>
    </citation>
    <scope>NUCLEOTIDE SEQUENCE [LARGE SCALE GENOMIC DNA]</scope>
    <source>
        <strain evidence="9 10">R29</strain>
    </source>
</reference>
<dbReference type="InterPro" id="IPR058627">
    <property type="entry name" value="MdtA-like_C"/>
</dbReference>
<protein>
    <submittedName>
        <fullName evidence="9">Efflux RND transporter periplasmic adaptor subunit</fullName>
    </submittedName>
</protein>
<evidence type="ECO:0000256" key="3">
    <source>
        <dbReference type="SAM" id="Coils"/>
    </source>
</evidence>
<comment type="subcellular location">
    <subcellularLocation>
        <location evidence="1">Cell inner membrane</location>
        <topology evidence="1">Lipid-anchor</topology>
    </subcellularLocation>
</comment>
<comment type="similarity">
    <text evidence="2">Belongs to the membrane fusion protein (MFP) (TC 8.A.1) family.</text>
</comment>
<keyword evidence="3" id="KW-0175">Coiled coil</keyword>
<dbReference type="Gene3D" id="1.10.287.470">
    <property type="entry name" value="Helix hairpin bin"/>
    <property type="match status" value="1"/>
</dbReference>
<dbReference type="Pfam" id="PF25876">
    <property type="entry name" value="HH_MFP_RND"/>
    <property type="match status" value="1"/>
</dbReference>
<dbReference type="GO" id="GO:0046677">
    <property type="term" value="P:response to antibiotic"/>
    <property type="evidence" value="ECO:0007669"/>
    <property type="project" value="TreeGrafter"/>
</dbReference>
<name>A0A5C4RUW7_9GAMM</name>
<dbReference type="AlphaFoldDB" id="A0A5C4RUW7"/>
<dbReference type="SUPFAM" id="SSF111369">
    <property type="entry name" value="HlyD-like secretion proteins"/>
    <property type="match status" value="1"/>
</dbReference>
<evidence type="ECO:0000259" key="7">
    <source>
        <dbReference type="Pfam" id="PF25944"/>
    </source>
</evidence>
<dbReference type="PANTHER" id="PTHR30158">
    <property type="entry name" value="ACRA/E-RELATED COMPONENT OF DRUG EFFLUX TRANSPORTER"/>
    <property type="match status" value="1"/>
</dbReference>
<dbReference type="GO" id="GO:0022857">
    <property type="term" value="F:transmembrane transporter activity"/>
    <property type="evidence" value="ECO:0007669"/>
    <property type="project" value="InterPro"/>
</dbReference>
<dbReference type="Gene3D" id="2.40.50.100">
    <property type="match status" value="1"/>
</dbReference>
<dbReference type="Pfam" id="PF25944">
    <property type="entry name" value="Beta-barrel_RND"/>
    <property type="match status" value="1"/>
</dbReference>
<feature type="chain" id="PRO_5023053984" evidence="4">
    <location>
        <begin position="24"/>
        <end position="393"/>
    </location>
</feature>
<feature type="domain" description="Multidrug resistance protein MdtA-like C-terminal permuted SH3" evidence="8">
    <location>
        <begin position="305"/>
        <end position="365"/>
    </location>
</feature>
<evidence type="ECO:0000313" key="9">
    <source>
        <dbReference type="EMBL" id="TNJ35026.1"/>
    </source>
</evidence>
<dbReference type="Gene3D" id="2.40.30.170">
    <property type="match status" value="1"/>
</dbReference>
<gene>
    <name evidence="9" type="ORF">E1B00_04415</name>
</gene>
<dbReference type="NCBIfam" id="TIGR01730">
    <property type="entry name" value="RND_mfp"/>
    <property type="match status" value="1"/>
</dbReference>
<dbReference type="RefSeq" id="WP_139446095.1">
    <property type="nucleotide sequence ID" value="NZ_SMDR01000001.1"/>
</dbReference>
<keyword evidence="10" id="KW-1185">Reference proteome</keyword>
<evidence type="ECO:0000259" key="8">
    <source>
        <dbReference type="Pfam" id="PF25967"/>
    </source>
</evidence>
<feature type="domain" description="Multidrug resistance protein MdtA-like beta-barrel" evidence="7">
    <location>
        <begin position="241"/>
        <end position="297"/>
    </location>
</feature>
<keyword evidence="4" id="KW-0732">Signal</keyword>
<comment type="caution">
    <text evidence="9">The sequence shown here is derived from an EMBL/GenBank/DDBJ whole genome shotgun (WGS) entry which is preliminary data.</text>
</comment>
<dbReference type="InterPro" id="IPR006143">
    <property type="entry name" value="RND_pump_MFP"/>
</dbReference>
<evidence type="ECO:0000313" key="10">
    <source>
        <dbReference type="Proteomes" id="UP000305760"/>
    </source>
</evidence>
<dbReference type="Gene3D" id="2.40.420.20">
    <property type="match status" value="1"/>
</dbReference>
<dbReference type="PANTHER" id="PTHR30158:SF26">
    <property type="entry name" value="RESISTANCE-NODULATION-CELL DIVISION (RND) MULTIDRUG EFFLUX MEMBRANE FUSION PROTEIN MEXE"/>
    <property type="match status" value="1"/>
</dbReference>
<accession>A0A5C4RUW7</accession>
<proteinExistence type="inferred from homology"/>
<dbReference type="Pfam" id="PF25917">
    <property type="entry name" value="BSH_RND"/>
    <property type="match status" value="1"/>
</dbReference>
<dbReference type="GO" id="GO:0005886">
    <property type="term" value="C:plasma membrane"/>
    <property type="evidence" value="ECO:0007669"/>
    <property type="project" value="UniProtKB-SubCell"/>
</dbReference>
<evidence type="ECO:0000259" key="6">
    <source>
        <dbReference type="Pfam" id="PF25917"/>
    </source>
</evidence>